<proteinExistence type="predicted"/>
<dbReference type="AlphaFoldDB" id="A0A6C0C3K3"/>
<name>A0A6C0C3K3_9ZZZZ</name>
<protein>
    <submittedName>
        <fullName evidence="1">Uncharacterized protein</fullName>
    </submittedName>
</protein>
<accession>A0A6C0C3K3</accession>
<dbReference type="EMBL" id="MN739337">
    <property type="protein sequence ID" value="QHS99275.1"/>
    <property type="molecule type" value="Genomic_DNA"/>
</dbReference>
<reference evidence="1" key="1">
    <citation type="journal article" date="2020" name="Nature">
        <title>Giant virus diversity and host interactions through global metagenomics.</title>
        <authorList>
            <person name="Schulz F."/>
            <person name="Roux S."/>
            <person name="Paez-Espino D."/>
            <person name="Jungbluth S."/>
            <person name="Walsh D.A."/>
            <person name="Denef V.J."/>
            <person name="McMahon K.D."/>
            <person name="Konstantinidis K.T."/>
            <person name="Eloe-Fadrosh E.A."/>
            <person name="Kyrpides N.C."/>
            <person name="Woyke T."/>
        </authorList>
    </citation>
    <scope>NUCLEOTIDE SEQUENCE</scope>
    <source>
        <strain evidence="1">GVMAG-M-3300020185-33</strain>
    </source>
</reference>
<sequence length="365" mass="43789">MSPQLTRYLYFRDECFHSLMFCTIKAHKTSFEEVVFWAGEIYYSGFIDSLWEHVWKIYYDFYAITYPKYEKKINKLSKNPDSFKNIVYTLNLFYYSKPTYEVFALRMLKPKAPTHIYMGRTPKWLKSLDLAKAESKLIRSLHNRKKANVVFYINQITDNQKCYNSIKKYYTEIHGLTLKPKTLHSITYKNKTHILLALICHLSLDIDDIQTKTIFKKLNETIVVEQFKFNSDTTEPLYKRLSCKRLYKISPLVGAFKLDRFSMDKINHKDMLRLYWDYFTFHTPLWYERIKNCSGVINDTTYELIFRNDIDHETFYESYNYEPDEQSIEVQNKSICDIDIDVGKKWLITVIPIYGNKQHLLSDNY</sequence>
<organism evidence="1">
    <name type="scientific">viral metagenome</name>
    <dbReference type="NCBI Taxonomy" id="1070528"/>
    <lineage>
        <taxon>unclassified sequences</taxon>
        <taxon>metagenomes</taxon>
        <taxon>organismal metagenomes</taxon>
    </lineage>
</organism>
<evidence type="ECO:0000313" key="1">
    <source>
        <dbReference type="EMBL" id="QHS99275.1"/>
    </source>
</evidence>